<dbReference type="SUPFAM" id="SSF103247">
    <property type="entry name" value="TT1751-like"/>
    <property type="match status" value="1"/>
</dbReference>
<evidence type="ECO:0000313" key="2">
    <source>
        <dbReference type="EMBL" id="GII58714.1"/>
    </source>
</evidence>
<evidence type="ECO:0000259" key="1">
    <source>
        <dbReference type="Pfam" id="PF03625"/>
    </source>
</evidence>
<name>A0A8J3Y0V5_9ACTN</name>
<reference evidence="2" key="1">
    <citation type="submission" date="2021-01" db="EMBL/GenBank/DDBJ databases">
        <title>Whole genome shotgun sequence of Planotetraspora thailandica NBRC 104271.</title>
        <authorList>
            <person name="Komaki H."/>
            <person name="Tamura T."/>
        </authorList>
    </citation>
    <scope>NUCLEOTIDE SEQUENCE</scope>
    <source>
        <strain evidence="2">NBRC 104271</strain>
    </source>
</reference>
<evidence type="ECO:0000313" key="3">
    <source>
        <dbReference type="Proteomes" id="UP000605992"/>
    </source>
</evidence>
<dbReference type="PANTHER" id="PTHR38342:SF2">
    <property type="entry name" value="INNER MEMBRANE OR EXPORTED"/>
    <property type="match status" value="1"/>
</dbReference>
<dbReference type="AlphaFoldDB" id="A0A8J3Y0V5"/>
<sequence>MFDLETRPSPYGHAETVARVEREIEQRGATVYSRVDHARNAADAGLQMPPTVVLTFGNPRGGTLVMLEAPEAAYLLPLHVLIREHEGQTLVQYRRPDLFAADFGIQDQTVAPLQVIDDIVAAAVRT</sequence>
<dbReference type="EMBL" id="BOOR01000070">
    <property type="protein sequence ID" value="GII58714.1"/>
    <property type="molecule type" value="Genomic_DNA"/>
</dbReference>
<dbReference type="InterPro" id="IPR005180">
    <property type="entry name" value="DUF302"/>
</dbReference>
<protein>
    <recommendedName>
        <fullName evidence="1">DUF302 domain-containing protein</fullName>
    </recommendedName>
</protein>
<dbReference type="RefSeq" id="WP_203948804.1">
    <property type="nucleotide sequence ID" value="NZ_BOOR01000070.1"/>
</dbReference>
<dbReference type="Proteomes" id="UP000605992">
    <property type="component" value="Unassembled WGS sequence"/>
</dbReference>
<gene>
    <name evidence="2" type="ORF">Pth03_71030</name>
</gene>
<accession>A0A8J3Y0V5</accession>
<comment type="caution">
    <text evidence="2">The sequence shown here is derived from an EMBL/GenBank/DDBJ whole genome shotgun (WGS) entry which is preliminary data.</text>
</comment>
<keyword evidence="3" id="KW-1185">Reference proteome</keyword>
<dbReference type="PANTHER" id="PTHR38342">
    <property type="entry name" value="SLR5037 PROTEIN"/>
    <property type="match status" value="1"/>
</dbReference>
<organism evidence="2 3">
    <name type="scientific">Planotetraspora thailandica</name>
    <dbReference type="NCBI Taxonomy" id="487172"/>
    <lineage>
        <taxon>Bacteria</taxon>
        <taxon>Bacillati</taxon>
        <taxon>Actinomycetota</taxon>
        <taxon>Actinomycetes</taxon>
        <taxon>Streptosporangiales</taxon>
        <taxon>Streptosporangiaceae</taxon>
        <taxon>Planotetraspora</taxon>
    </lineage>
</organism>
<dbReference type="CDD" id="cd14797">
    <property type="entry name" value="DUF302"/>
    <property type="match status" value="1"/>
</dbReference>
<feature type="domain" description="DUF302" evidence="1">
    <location>
        <begin position="35"/>
        <end position="96"/>
    </location>
</feature>
<proteinExistence type="predicted"/>
<dbReference type="Gene3D" id="3.30.310.70">
    <property type="entry name" value="TT1751-like domain"/>
    <property type="match status" value="1"/>
</dbReference>
<dbReference type="InterPro" id="IPR035923">
    <property type="entry name" value="TT1751-like_sf"/>
</dbReference>
<dbReference type="Pfam" id="PF03625">
    <property type="entry name" value="DUF302"/>
    <property type="match status" value="1"/>
</dbReference>